<dbReference type="Pfam" id="PF25967">
    <property type="entry name" value="RND-MFP_C"/>
    <property type="match status" value="1"/>
</dbReference>
<comment type="similarity">
    <text evidence="2">Belongs to the membrane fusion protein (MFP) (TC 8.A.1) family.</text>
</comment>
<feature type="compositionally biased region" description="Low complexity" evidence="4">
    <location>
        <begin position="471"/>
        <end position="482"/>
    </location>
</feature>
<feature type="domain" description="Multidrug resistance protein MdtA-like barrel-sandwich hybrid" evidence="7">
    <location>
        <begin position="72"/>
        <end position="255"/>
    </location>
</feature>
<reference evidence="10" key="1">
    <citation type="submission" date="2021-12" db="EMBL/GenBank/DDBJ databases">
        <title>taxonomy of Moraxella sp. ZY201224.</title>
        <authorList>
            <person name="Li F."/>
        </authorList>
    </citation>
    <scope>NUCLEOTIDE SEQUENCE</scope>
    <source>
        <strain evidence="10">ZY201224</strain>
    </source>
</reference>
<feature type="compositionally biased region" description="Low complexity" evidence="4">
    <location>
        <begin position="427"/>
        <end position="462"/>
    </location>
</feature>
<feature type="chain" id="PRO_5046565381" evidence="5">
    <location>
        <begin position="26"/>
        <end position="482"/>
    </location>
</feature>
<evidence type="ECO:0000256" key="3">
    <source>
        <dbReference type="SAM" id="Coils"/>
    </source>
</evidence>
<dbReference type="PANTHER" id="PTHR30158">
    <property type="entry name" value="ACRA/E-RELATED COMPONENT OF DRUG EFFLUX TRANSPORTER"/>
    <property type="match status" value="1"/>
</dbReference>
<evidence type="ECO:0000259" key="9">
    <source>
        <dbReference type="Pfam" id="PF25967"/>
    </source>
</evidence>
<dbReference type="InterPro" id="IPR058627">
    <property type="entry name" value="MdtA-like_C"/>
</dbReference>
<feature type="signal peptide" evidence="5">
    <location>
        <begin position="1"/>
        <end position="25"/>
    </location>
</feature>
<evidence type="ECO:0000259" key="7">
    <source>
        <dbReference type="Pfam" id="PF25917"/>
    </source>
</evidence>
<dbReference type="Gene3D" id="2.40.420.20">
    <property type="match status" value="1"/>
</dbReference>
<feature type="region of interest" description="Disordered" evidence="4">
    <location>
        <begin position="419"/>
        <end position="482"/>
    </location>
</feature>
<dbReference type="Pfam" id="PF25944">
    <property type="entry name" value="Beta-barrel_RND"/>
    <property type="match status" value="1"/>
</dbReference>
<dbReference type="SUPFAM" id="SSF111369">
    <property type="entry name" value="HlyD-like secretion proteins"/>
    <property type="match status" value="3"/>
</dbReference>
<dbReference type="PROSITE" id="PS51257">
    <property type="entry name" value="PROKAR_LIPOPROTEIN"/>
    <property type="match status" value="1"/>
</dbReference>
<feature type="domain" description="Multidrug resistance protein MdtA-like alpha-helical hairpin" evidence="6">
    <location>
        <begin position="133"/>
        <end position="194"/>
    </location>
</feature>
<sequence length="482" mass="50297">MKLKLQAVMMASVMAGMVAGLSACGKDEQAAQAAAAAQQQMPKAVVNVQTINLQPVPVIQTFSGRVAAIESSDVRPQVTGIIDEVLFREGSYVQAGQPLYRINVDSYTSQIRAGEAAIQNAQSAVQNAQAAKASSQANLLAQEAQLKQAKADLARLDGLLEVEAISRQQYDQAVTAVRTAEAGVEAARAAVAQADSSIQGAMSSVDSAKANLDASTLDLNRTIVKAPISGYAGISAVTAGALVAANQATPLVTITRTNQVFVDISQSSTEMLRLREQIESGKAGRGSAEVQLVLEDGQTYPMIGRLTLADAKVDKATGAMTLRAVFPNPNEVLVPGMYVNARLIQSVVHSAALLPQTAIMRTPKGETQLYVVNAQNKIEVRNVQTAGTYNGNWIVTSGIANGDRVVVIGGAKVKPDQEVDVKELPPASLEANASAGAAPVAPAQAAPAAPAPQAQQRTEPAAKQAVPMARPQEQAENQPAQQ</sequence>
<evidence type="ECO:0000313" key="10">
    <source>
        <dbReference type="EMBL" id="UXZ05141.1"/>
    </source>
</evidence>
<keyword evidence="3" id="KW-0175">Coiled coil</keyword>
<evidence type="ECO:0000256" key="4">
    <source>
        <dbReference type="SAM" id="MobiDB-lite"/>
    </source>
</evidence>
<evidence type="ECO:0000256" key="1">
    <source>
        <dbReference type="ARBA" id="ARBA00004519"/>
    </source>
</evidence>
<dbReference type="InterPro" id="IPR058625">
    <property type="entry name" value="MdtA-like_BSH"/>
</dbReference>
<dbReference type="Gene3D" id="2.40.50.100">
    <property type="match status" value="1"/>
</dbReference>
<feature type="domain" description="Multidrug resistance protein MdtA-like C-terminal permuted SH3" evidence="9">
    <location>
        <begin position="351"/>
        <end position="410"/>
    </location>
</feature>
<dbReference type="EMBL" id="CP089977">
    <property type="protein sequence ID" value="UXZ05141.1"/>
    <property type="molecule type" value="Genomic_DNA"/>
</dbReference>
<proteinExistence type="inferred from homology"/>
<dbReference type="PANTHER" id="PTHR30158:SF3">
    <property type="entry name" value="MULTIDRUG EFFLUX PUMP SUBUNIT ACRA-RELATED"/>
    <property type="match status" value="1"/>
</dbReference>
<dbReference type="Pfam" id="PF25876">
    <property type="entry name" value="HH_MFP_RND"/>
    <property type="match status" value="1"/>
</dbReference>
<evidence type="ECO:0000313" key="11">
    <source>
        <dbReference type="Proteomes" id="UP001063782"/>
    </source>
</evidence>
<protein>
    <submittedName>
        <fullName evidence="10">Efflux RND transporter periplasmic adaptor subunit</fullName>
    </submittedName>
</protein>
<accession>A0ABY6F4X0</accession>
<dbReference type="Pfam" id="PF25917">
    <property type="entry name" value="BSH_RND"/>
    <property type="match status" value="1"/>
</dbReference>
<dbReference type="NCBIfam" id="TIGR01730">
    <property type="entry name" value="RND_mfp"/>
    <property type="match status" value="1"/>
</dbReference>
<feature type="coiled-coil region" evidence="3">
    <location>
        <begin position="111"/>
        <end position="159"/>
    </location>
</feature>
<gene>
    <name evidence="10" type="ORF">LU297_01415</name>
</gene>
<dbReference type="InterPro" id="IPR058626">
    <property type="entry name" value="MdtA-like_b-barrel"/>
</dbReference>
<feature type="domain" description="Multidrug resistance protein MdtA-like beta-barrel" evidence="8">
    <location>
        <begin position="260"/>
        <end position="343"/>
    </location>
</feature>
<evidence type="ECO:0000259" key="6">
    <source>
        <dbReference type="Pfam" id="PF25876"/>
    </source>
</evidence>
<name>A0ABY6F4X0_9GAMM</name>
<dbReference type="InterPro" id="IPR058624">
    <property type="entry name" value="MdtA-like_HH"/>
</dbReference>
<dbReference type="InterPro" id="IPR006143">
    <property type="entry name" value="RND_pump_MFP"/>
</dbReference>
<dbReference type="Gene3D" id="2.40.30.170">
    <property type="match status" value="1"/>
</dbReference>
<organism evidence="10 11">
    <name type="scientific">Moraxella nasicaprae</name>
    <dbReference type="NCBI Taxonomy" id="2904122"/>
    <lineage>
        <taxon>Bacteria</taxon>
        <taxon>Pseudomonadati</taxon>
        <taxon>Pseudomonadota</taxon>
        <taxon>Gammaproteobacteria</taxon>
        <taxon>Moraxellales</taxon>
        <taxon>Moraxellaceae</taxon>
        <taxon>Moraxella</taxon>
    </lineage>
</organism>
<dbReference type="Proteomes" id="UP001063782">
    <property type="component" value="Chromosome"/>
</dbReference>
<keyword evidence="5" id="KW-0732">Signal</keyword>
<evidence type="ECO:0000256" key="2">
    <source>
        <dbReference type="ARBA" id="ARBA00009477"/>
    </source>
</evidence>
<keyword evidence="11" id="KW-1185">Reference proteome</keyword>
<evidence type="ECO:0000259" key="8">
    <source>
        <dbReference type="Pfam" id="PF25944"/>
    </source>
</evidence>
<comment type="subcellular location">
    <subcellularLocation>
        <location evidence="1">Cell inner membrane</location>
        <topology evidence="1">Lipid-anchor</topology>
    </subcellularLocation>
</comment>
<evidence type="ECO:0000256" key="5">
    <source>
        <dbReference type="SAM" id="SignalP"/>
    </source>
</evidence>